<name>A0A4R7F082_9FLAO</name>
<gene>
    <name evidence="3" type="ORF">C8P70_10963</name>
</gene>
<keyword evidence="4" id="KW-1185">Reference proteome</keyword>
<dbReference type="RefSeq" id="WP_133712282.1">
    <property type="nucleotide sequence ID" value="NZ_SOAG01000009.1"/>
</dbReference>
<reference evidence="3 4" key="1">
    <citation type="submission" date="2019-03" db="EMBL/GenBank/DDBJ databases">
        <title>Genomic Encyclopedia of Archaeal and Bacterial Type Strains, Phase II (KMG-II): from individual species to whole genera.</title>
        <authorList>
            <person name="Goeker M."/>
        </authorList>
    </citation>
    <scope>NUCLEOTIDE SEQUENCE [LARGE SCALE GENOMIC DNA]</scope>
    <source>
        <strain evidence="3 4">DSM 28213</strain>
    </source>
</reference>
<protein>
    <submittedName>
        <fullName evidence="3">Uncharacterized protein</fullName>
    </submittedName>
</protein>
<comment type="caution">
    <text evidence="3">The sequence shown here is derived from an EMBL/GenBank/DDBJ whole genome shotgun (WGS) entry which is preliminary data.</text>
</comment>
<evidence type="ECO:0000256" key="1">
    <source>
        <dbReference type="SAM" id="MobiDB-lite"/>
    </source>
</evidence>
<dbReference type="AlphaFoldDB" id="A0A4R7F082"/>
<proteinExistence type="predicted"/>
<feature type="chain" id="PRO_5021029893" evidence="2">
    <location>
        <begin position="30"/>
        <end position="250"/>
    </location>
</feature>
<dbReference type="Proteomes" id="UP000295215">
    <property type="component" value="Unassembled WGS sequence"/>
</dbReference>
<feature type="region of interest" description="Disordered" evidence="1">
    <location>
        <begin position="30"/>
        <end position="72"/>
    </location>
</feature>
<evidence type="ECO:0000313" key="3">
    <source>
        <dbReference type="EMBL" id="TDS60206.1"/>
    </source>
</evidence>
<sequence>MHKFYFMVVRLILLCLPLLVLQVTTNSCSGDDAVPVQTSDDDGNNDGGDDNDDGNGGDNNDNDDDGDNDDSHIEYPYISEVGLFIFDGDDPLTDSEPVFSFSNDLSVILNPATACYLTIGKDEKYKKKAWMLHLSPTPASIDIATDNSCFNESLEITAEDFDTTWQYNRWKVELTAPGVTLPEYSTEKWDYSQGSVSVNPSKDFYTDPHYGVLPKKVSFTFNNVRIGYKDENGVKKALRVHGIVEVTKHD</sequence>
<feature type="signal peptide" evidence="2">
    <location>
        <begin position="1"/>
        <end position="29"/>
    </location>
</feature>
<feature type="compositionally biased region" description="Acidic residues" evidence="1">
    <location>
        <begin position="39"/>
        <end position="68"/>
    </location>
</feature>
<accession>A0A4R7F082</accession>
<evidence type="ECO:0000313" key="4">
    <source>
        <dbReference type="Proteomes" id="UP000295215"/>
    </source>
</evidence>
<dbReference type="EMBL" id="SOAG01000009">
    <property type="protein sequence ID" value="TDS60206.1"/>
    <property type="molecule type" value="Genomic_DNA"/>
</dbReference>
<organism evidence="3 4">
    <name type="scientific">Myroides indicus</name>
    <dbReference type="NCBI Taxonomy" id="1323422"/>
    <lineage>
        <taxon>Bacteria</taxon>
        <taxon>Pseudomonadati</taxon>
        <taxon>Bacteroidota</taxon>
        <taxon>Flavobacteriia</taxon>
        <taxon>Flavobacteriales</taxon>
        <taxon>Flavobacteriaceae</taxon>
        <taxon>Myroides</taxon>
    </lineage>
</organism>
<evidence type="ECO:0000256" key="2">
    <source>
        <dbReference type="SAM" id="SignalP"/>
    </source>
</evidence>
<keyword evidence="2" id="KW-0732">Signal</keyword>